<evidence type="ECO:0000313" key="3">
    <source>
        <dbReference type="EMBL" id="KAL3692535.1"/>
    </source>
</evidence>
<evidence type="ECO:0000256" key="1">
    <source>
        <dbReference type="SAM" id="MobiDB-lite"/>
    </source>
</evidence>
<comment type="caution">
    <text evidence="3">The sequence shown here is derived from an EMBL/GenBank/DDBJ whole genome shotgun (WGS) entry which is preliminary data.</text>
</comment>
<dbReference type="Pfam" id="PF21859">
    <property type="entry name" value="Replitron_HUH"/>
    <property type="match status" value="1"/>
</dbReference>
<name>A0ABD3HLN7_9MARC</name>
<evidence type="ECO:0000259" key="2">
    <source>
        <dbReference type="Pfam" id="PF21859"/>
    </source>
</evidence>
<sequence length="327" mass="37130">MPILSTDSNAATTPTAKAQRATTTKQNPTTSAAACRQLRTPKTFQPKARKPRRVPEKMFDVSLTIGIPGTDIKDGNTEQDRLEEAGPQGGSICIKSLKYKGLHTIIGIIWYCLKDEGQEHFRFYSKNVSEEQKQEGKRMHAIYGASEYKNRLELTPANVLGHALQFRRYRAKNPVSITFIRCLREMLYSGQYMSGFRWLKSSKVSPLRAERIWRACTTPESVEVANVRNIFFGIDTPARYFKTQTAIKTEYDESDDAAEKEASDLPVDDDETEQEIPIVNLERTQESGADLDRVQEALLNAGFAVGHTPEQKIEFKTTLPEYIRLWR</sequence>
<reference evidence="3 4" key="1">
    <citation type="submission" date="2024-09" db="EMBL/GenBank/DDBJ databases">
        <title>Chromosome-scale assembly of Riccia sorocarpa.</title>
        <authorList>
            <person name="Paukszto L."/>
        </authorList>
    </citation>
    <scope>NUCLEOTIDE SEQUENCE [LARGE SCALE GENOMIC DNA]</scope>
    <source>
        <strain evidence="3">LP-2024</strain>
        <tissue evidence="3">Aerial parts of the thallus</tissue>
    </source>
</reference>
<protein>
    <recommendedName>
        <fullName evidence="2">Replitron HUH endonuclease domain-containing protein</fullName>
    </recommendedName>
</protein>
<dbReference type="InterPro" id="IPR054424">
    <property type="entry name" value="Replitron_HUH"/>
</dbReference>
<dbReference type="AlphaFoldDB" id="A0ABD3HLN7"/>
<proteinExistence type="predicted"/>
<organism evidence="3 4">
    <name type="scientific">Riccia sorocarpa</name>
    <dbReference type="NCBI Taxonomy" id="122646"/>
    <lineage>
        <taxon>Eukaryota</taxon>
        <taxon>Viridiplantae</taxon>
        <taxon>Streptophyta</taxon>
        <taxon>Embryophyta</taxon>
        <taxon>Marchantiophyta</taxon>
        <taxon>Marchantiopsida</taxon>
        <taxon>Marchantiidae</taxon>
        <taxon>Marchantiales</taxon>
        <taxon>Ricciaceae</taxon>
        <taxon>Riccia</taxon>
    </lineage>
</organism>
<feature type="region of interest" description="Disordered" evidence="1">
    <location>
        <begin position="1"/>
        <end position="33"/>
    </location>
</feature>
<evidence type="ECO:0000313" key="4">
    <source>
        <dbReference type="Proteomes" id="UP001633002"/>
    </source>
</evidence>
<keyword evidence="4" id="KW-1185">Reference proteome</keyword>
<feature type="domain" description="Replitron HUH endonuclease" evidence="2">
    <location>
        <begin position="88"/>
        <end position="138"/>
    </location>
</feature>
<feature type="region of interest" description="Disordered" evidence="1">
    <location>
        <begin position="251"/>
        <end position="274"/>
    </location>
</feature>
<gene>
    <name evidence="3" type="ORF">R1sor_006186</name>
</gene>
<accession>A0ABD3HLN7</accession>
<dbReference type="Proteomes" id="UP001633002">
    <property type="component" value="Unassembled WGS sequence"/>
</dbReference>
<dbReference type="EMBL" id="JBJQOH010000003">
    <property type="protein sequence ID" value="KAL3692535.1"/>
    <property type="molecule type" value="Genomic_DNA"/>
</dbReference>
<feature type="compositionally biased region" description="Low complexity" evidence="1">
    <location>
        <begin position="10"/>
        <end position="24"/>
    </location>
</feature>